<dbReference type="KEGG" id="cput:CONPUDRAFT_140630"/>
<dbReference type="Proteomes" id="UP000053558">
    <property type="component" value="Unassembled WGS sequence"/>
</dbReference>
<name>R7SD79_CONPW</name>
<dbReference type="RefSeq" id="XP_007775707.1">
    <property type="nucleotide sequence ID" value="XM_007777517.1"/>
</dbReference>
<dbReference type="EMBL" id="JH711594">
    <property type="protein sequence ID" value="EIW74131.1"/>
    <property type="molecule type" value="Genomic_DNA"/>
</dbReference>
<accession>R7SD79</accession>
<protein>
    <submittedName>
        <fullName evidence="1">Uncharacterized protein</fullName>
    </submittedName>
</protein>
<evidence type="ECO:0000313" key="2">
    <source>
        <dbReference type="Proteomes" id="UP000053558"/>
    </source>
</evidence>
<proteinExistence type="predicted"/>
<sequence length="132" mass="15551">MSLDNVPPVLVWNQYDDQKGQRVFKGTKSKMLALSNFTWRPWGIDFWRCFKCNGTLQYLKFTTTESPRQGKDWIKTKLEYTCIRCEDFKTCDKPLWVEAVPGKADLVQFPWPLVLTQLQNIGYKERDFSTSL</sequence>
<dbReference type="GeneID" id="19201551"/>
<dbReference type="AlphaFoldDB" id="R7SD79"/>
<gene>
    <name evidence="1" type="ORF">CONPUDRAFT_140630</name>
</gene>
<organism evidence="1 2">
    <name type="scientific">Coniophora puteana (strain RWD-64-598)</name>
    <name type="common">Brown rot fungus</name>
    <dbReference type="NCBI Taxonomy" id="741705"/>
    <lineage>
        <taxon>Eukaryota</taxon>
        <taxon>Fungi</taxon>
        <taxon>Dikarya</taxon>
        <taxon>Basidiomycota</taxon>
        <taxon>Agaricomycotina</taxon>
        <taxon>Agaricomycetes</taxon>
        <taxon>Agaricomycetidae</taxon>
        <taxon>Boletales</taxon>
        <taxon>Coniophorineae</taxon>
        <taxon>Coniophoraceae</taxon>
        <taxon>Coniophora</taxon>
    </lineage>
</organism>
<reference evidence="2" key="1">
    <citation type="journal article" date="2012" name="Science">
        <title>The Paleozoic origin of enzymatic lignin decomposition reconstructed from 31 fungal genomes.</title>
        <authorList>
            <person name="Floudas D."/>
            <person name="Binder M."/>
            <person name="Riley R."/>
            <person name="Barry K."/>
            <person name="Blanchette R.A."/>
            <person name="Henrissat B."/>
            <person name="Martinez A.T."/>
            <person name="Otillar R."/>
            <person name="Spatafora J.W."/>
            <person name="Yadav J.S."/>
            <person name="Aerts A."/>
            <person name="Benoit I."/>
            <person name="Boyd A."/>
            <person name="Carlson A."/>
            <person name="Copeland A."/>
            <person name="Coutinho P.M."/>
            <person name="de Vries R.P."/>
            <person name="Ferreira P."/>
            <person name="Findley K."/>
            <person name="Foster B."/>
            <person name="Gaskell J."/>
            <person name="Glotzer D."/>
            <person name="Gorecki P."/>
            <person name="Heitman J."/>
            <person name="Hesse C."/>
            <person name="Hori C."/>
            <person name="Igarashi K."/>
            <person name="Jurgens J.A."/>
            <person name="Kallen N."/>
            <person name="Kersten P."/>
            <person name="Kohler A."/>
            <person name="Kuees U."/>
            <person name="Kumar T.K.A."/>
            <person name="Kuo A."/>
            <person name="LaButti K."/>
            <person name="Larrondo L.F."/>
            <person name="Lindquist E."/>
            <person name="Ling A."/>
            <person name="Lombard V."/>
            <person name="Lucas S."/>
            <person name="Lundell T."/>
            <person name="Martin R."/>
            <person name="McLaughlin D.J."/>
            <person name="Morgenstern I."/>
            <person name="Morin E."/>
            <person name="Murat C."/>
            <person name="Nagy L.G."/>
            <person name="Nolan M."/>
            <person name="Ohm R.A."/>
            <person name="Patyshakuliyeva A."/>
            <person name="Rokas A."/>
            <person name="Ruiz-Duenas F.J."/>
            <person name="Sabat G."/>
            <person name="Salamov A."/>
            <person name="Samejima M."/>
            <person name="Schmutz J."/>
            <person name="Slot J.C."/>
            <person name="St John F."/>
            <person name="Stenlid J."/>
            <person name="Sun H."/>
            <person name="Sun S."/>
            <person name="Syed K."/>
            <person name="Tsang A."/>
            <person name="Wiebenga A."/>
            <person name="Young D."/>
            <person name="Pisabarro A."/>
            <person name="Eastwood D.C."/>
            <person name="Martin F."/>
            <person name="Cullen D."/>
            <person name="Grigoriev I.V."/>
            <person name="Hibbett D.S."/>
        </authorList>
    </citation>
    <scope>NUCLEOTIDE SEQUENCE [LARGE SCALE GENOMIC DNA]</scope>
    <source>
        <strain evidence="2">RWD-64-598 SS2</strain>
    </source>
</reference>
<keyword evidence="2" id="KW-1185">Reference proteome</keyword>
<evidence type="ECO:0000313" key="1">
    <source>
        <dbReference type="EMBL" id="EIW74131.1"/>
    </source>
</evidence>